<dbReference type="SUPFAM" id="SSF53067">
    <property type="entry name" value="Actin-like ATPase domain"/>
    <property type="match status" value="2"/>
</dbReference>
<evidence type="ECO:0000313" key="6">
    <source>
        <dbReference type="EMBL" id="MBD2315884.1"/>
    </source>
</evidence>
<keyword evidence="3 6" id="KW-0418">Kinase</keyword>
<name>A0ABR8C8U1_9CYAN</name>
<comment type="similarity">
    <text evidence="1">Belongs to the FGGY kinase family.</text>
</comment>
<feature type="domain" description="Carbohydrate kinase FGGY N-terminal" evidence="4">
    <location>
        <begin position="3"/>
        <end position="234"/>
    </location>
</feature>
<reference evidence="6 7" key="1">
    <citation type="journal article" date="2020" name="ISME J.">
        <title>Comparative genomics reveals insights into cyanobacterial evolution and habitat adaptation.</title>
        <authorList>
            <person name="Chen M.Y."/>
            <person name="Teng W.K."/>
            <person name="Zhao L."/>
            <person name="Hu C.X."/>
            <person name="Zhou Y.K."/>
            <person name="Han B.P."/>
            <person name="Song L.R."/>
            <person name="Shu W.S."/>
        </authorList>
    </citation>
    <scope>NUCLEOTIDE SEQUENCE [LARGE SCALE GENOMIC DNA]</scope>
    <source>
        <strain evidence="6 7">FACHB-1050</strain>
    </source>
</reference>
<evidence type="ECO:0000256" key="1">
    <source>
        <dbReference type="ARBA" id="ARBA00009156"/>
    </source>
</evidence>
<dbReference type="GO" id="GO:0016301">
    <property type="term" value="F:kinase activity"/>
    <property type="evidence" value="ECO:0007669"/>
    <property type="project" value="UniProtKB-KW"/>
</dbReference>
<evidence type="ECO:0000313" key="7">
    <source>
        <dbReference type="Proteomes" id="UP000618445"/>
    </source>
</evidence>
<dbReference type="Proteomes" id="UP000618445">
    <property type="component" value="Unassembled WGS sequence"/>
</dbReference>
<evidence type="ECO:0000256" key="2">
    <source>
        <dbReference type="ARBA" id="ARBA00022679"/>
    </source>
</evidence>
<dbReference type="PANTHER" id="PTHR10196:SF80">
    <property type="entry name" value="D-RIBULOSE KINASE"/>
    <property type="match status" value="1"/>
</dbReference>
<dbReference type="Pfam" id="PF00370">
    <property type="entry name" value="FGGY_N"/>
    <property type="match status" value="1"/>
</dbReference>
<evidence type="ECO:0000256" key="3">
    <source>
        <dbReference type="ARBA" id="ARBA00022777"/>
    </source>
</evidence>
<dbReference type="PANTHER" id="PTHR10196">
    <property type="entry name" value="SUGAR KINASE"/>
    <property type="match status" value="1"/>
</dbReference>
<sequence length="437" mass="48055">MNYFLGIDFGTSGVRAIAINASNEIDVISRAEYDIRDCETWQLALYEVITSLPQKIRQNTKKIVVDGTSSTVLICDRTGKAIAAPLIYSDTCESEVLEQVKKIAPAKHSVCSATSSFAKLISFLARAEIQDSFTSQVRSLYFLHQADWLGYLLHGKLGVSDYHNALKLGYDPQLLQYPDWLQSWLLNNPAVVLPEVFAPSKTVGMVNKTIALKLNLPLDCAIGAGTTDSNAAFLSSVGTATPAIGTAVTSLGSTMVLKVLSDRPINEPSYGIYSHRFEHRELGCLWLVGGASNVGGAVLRQFFTDSELQEFSDRIDPHIASSLDYYPLTKIGDRFPINDPHLAPRLEPRPDDPVEFLHGLLESMARIEAKGYQILQKLGASPIQRIYTAGGGAKNTLWIKIRDRHLQISMQQSQQTEAAYGAALYAASRTYNPNPNK</sequence>
<feature type="domain" description="Carbohydrate kinase FGGY C-terminal" evidence="5">
    <location>
        <begin position="248"/>
        <end position="427"/>
    </location>
</feature>
<keyword evidence="2" id="KW-0808">Transferase</keyword>
<gene>
    <name evidence="6" type="ORF">H6G05_03355</name>
</gene>
<protein>
    <submittedName>
        <fullName evidence="6">FGGY-family carbohydrate kinase</fullName>
    </submittedName>
</protein>
<dbReference type="RefSeq" id="WP_190576290.1">
    <property type="nucleotide sequence ID" value="NZ_CAWPQU010000023.1"/>
</dbReference>
<dbReference type="EMBL" id="JACJQY010000003">
    <property type="protein sequence ID" value="MBD2315884.1"/>
    <property type="molecule type" value="Genomic_DNA"/>
</dbReference>
<keyword evidence="7" id="KW-1185">Reference proteome</keyword>
<dbReference type="CDD" id="cd07783">
    <property type="entry name" value="ASKHA_NBD_FGGY_SePSK_AtXK1-like"/>
    <property type="match status" value="1"/>
</dbReference>
<dbReference type="InterPro" id="IPR043129">
    <property type="entry name" value="ATPase_NBD"/>
</dbReference>
<dbReference type="InterPro" id="IPR018485">
    <property type="entry name" value="FGGY_C"/>
</dbReference>
<dbReference type="Pfam" id="PF02782">
    <property type="entry name" value="FGGY_C"/>
    <property type="match status" value="1"/>
</dbReference>
<evidence type="ECO:0000259" key="4">
    <source>
        <dbReference type="Pfam" id="PF00370"/>
    </source>
</evidence>
<comment type="caution">
    <text evidence="6">The sequence shown here is derived from an EMBL/GenBank/DDBJ whole genome shotgun (WGS) entry which is preliminary data.</text>
</comment>
<evidence type="ECO:0000259" key="5">
    <source>
        <dbReference type="Pfam" id="PF02782"/>
    </source>
</evidence>
<dbReference type="InterPro" id="IPR018484">
    <property type="entry name" value="FGGY_N"/>
</dbReference>
<dbReference type="Gene3D" id="3.30.420.40">
    <property type="match status" value="2"/>
</dbReference>
<accession>A0ABR8C8U1</accession>
<proteinExistence type="inferred from homology"/>
<organism evidence="6 7">
    <name type="scientific">Phormidium tenue FACHB-1050</name>
    <dbReference type="NCBI Taxonomy" id="2692857"/>
    <lineage>
        <taxon>Bacteria</taxon>
        <taxon>Bacillati</taxon>
        <taxon>Cyanobacteriota</taxon>
        <taxon>Cyanophyceae</taxon>
        <taxon>Oscillatoriophycideae</taxon>
        <taxon>Oscillatoriales</taxon>
        <taxon>Oscillatoriaceae</taxon>
        <taxon>Phormidium</taxon>
    </lineage>
</organism>